<keyword evidence="3" id="KW-1185">Reference proteome</keyword>
<gene>
    <name evidence="2" type="ORF">AVEN_238687_1</name>
</gene>
<evidence type="ECO:0000256" key="1">
    <source>
        <dbReference type="SAM" id="Phobius"/>
    </source>
</evidence>
<comment type="caution">
    <text evidence="2">The sequence shown here is derived from an EMBL/GenBank/DDBJ whole genome shotgun (WGS) entry which is preliminary data.</text>
</comment>
<evidence type="ECO:0000313" key="3">
    <source>
        <dbReference type="Proteomes" id="UP000499080"/>
    </source>
</evidence>
<proteinExistence type="predicted"/>
<keyword evidence="1" id="KW-1133">Transmembrane helix</keyword>
<feature type="transmembrane region" description="Helical" evidence="1">
    <location>
        <begin position="48"/>
        <end position="67"/>
    </location>
</feature>
<accession>A0A4Y2BYX1</accession>
<reference evidence="2 3" key="1">
    <citation type="journal article" date="2019" name="Sci. Rep.">
        <title>Orb-weaving spider Araneus ventricosus genome elucidates the spidroin gene catalogue.</title>
        <authorList>
            <person name="Kono N."/>
            <person name="Nakamura H."/>
            <person name="Ohtoshi R."/>
            <person name="Moran D.A.P."/>
            <person name="Shinohara A."/>
            <person name="Yoshida Y."/>
            <person name="Fujiwara M."/>
            <person name="Mori M."/>
            <person name="Tomita M."/>
            <person name="Arakawa K."/>
        </authorList>
    </citation>
    <scope>NUCLEOTIDE SEQUENCE [LARGE SCALE GENOMIC DNA]</scope>
</reference>
<dbReference type="Proteomes" id="UP000499080">
    <property type="component" value="Unassembled WGS sequence"/>
</dbReference>
<dbReference type="AlphaFoldDB" id="A0A4Y2BYX1"/>
<organism evidence="2 3">
    <name type="scientific">Araneus ventricosus</name>
    <name type="common">Orbweaver spider</name>
    <name type="synonym">Epeira ventricosa</name>
    <dbReference type="NCBI Taxonomy" id="182803"/>
    <lineage>
        <taxon>Eukaryota</taxon>
        <taxon>Metazoa</taxon>
        <taxon>Ecdysozoa</taxon>
        <taxon>Arthropoda</taxon>
        <taxon>Chelicerata</taxon>
        <taxon>Arachnida</taxon>
        <taxon>Araneae</taxon>
        <taxon>Araneomorphae</taxon>
        <taxon>Entelegynae</taxon>
        <taxon>Araneoidea</taxon>
        <taxon>Araneidae</taxon>
        <taxon>Araneus</taxon>
    </lineage>
</organism>
<dbReference type="EMBL" id="BGPR01000119">
    <property type="protein sequence ID" value="GBL96324.1"/>
    <property type="molecule type" value="Genomic_DNA"/>
</dbReference>
<sequence length="132" mass="15474">MVTVGGDIWRTIRNCWMGIASRKRRKAAYSALTLKQDQLRCEILEPKMSKFLVLFFIVTVFSAAASVKEMGRKQKKMDHFHFWLKGREHFRWHQSTSVENLGSPIWYLPGRAQICSSERDYSPEDGWVLLLH</sequence>
<keyword evidence="1" id="KW-0472">Membrane</keyword>
<keyword evidence="1" id="KW-0812">Transmembrane</keyword>
<name>A0A4Y2BYX1_ARAVE</name>
<dbReference type="OrthoDB" id="10621562at2759"/>
<protein>
    <submittedName>
        <fullName evidence="2">Uncharacterized protein</fullName>
    </submittedName>
</protein>
<evidence type="ECO:0000313" key="2">
    <source>
        <dbReference type="EMBL" id="GBL96324.1"/>
    </source>
</evidence>